<dbReference type="GO" id="GO:0071897">
    <property type="term" value="P:DNA biosynthetic process"/>
    <property type="evidence" value="ECO:0007669"/>
    <property type="project" value="UniProtKB-ARBA"/>
</dbReference>
<dbReference type="InterPro" id="IPR043128">
    <property type="entry name" value="Rev_trsase/Diguanyl_cyclase"/>
</dbReference>
<keyword evidence="9" id="KW-1185">Reference proteome</keyword>
<keyword evidence="4" id="KW-0255">Endonuclease</keyword>
<evidence type="ECO:0000313" key="9">
    <source>
        <dbReference type="Proteomes" id="UP000007819"/>
    </source>
</evidence>
<dbReference type="GO" id="GO:0006508">
    <property type="term" value="P:proteolysis"/>
    <property type="evidence" value="ECO:0007669"/>
    <property type="project" value="InterPro"/>
</dbReference>
<dbReference type="SUPFAM" id="SSF56672">
    <property type="entry name" value="DNA/RNA polymerases"/>
    <property type="match status" value="1"/>
</dbReference>
<dbReference type="Gene3D" id="3.10.10.10">
    <property type="entry name" value="HIV Type 1 Reverse Transcriptase, subunit A, domain 1"/>
    <property type="match status" value="1"/>
</dbReference>
<dbReference type="OrthoDB" id="6625531at2759"/>
<dbReference type="Proteomes" id="UP000007819">
    <property type="component" value="Unassembled WGS sequence"/>
</dbReference>
<dbReference type="GeneID" id="115034820"/>
<dbReference type="GO" id="GO:0016779">
    <property type="term" value="F:nucleotidyltransferase activity"/>
    <property type="evidence" value="ECO:0007669"/>
    <property type="project" value="UniProtKB-KW"/>
</dbReference>
<dbReference type="CDD" id="cd00303">
    <property type="entry name" value="retropepsin_like"/>
    <property type="match status" value="1"/>
</dbReference>
<dbReference type="Pfam" id="PF13975">
    <property type="entry name" value="gag-asp_proteas"/>
    <property type="match status" value="1"/>
</dbReference>
<reference evidence="9" key="1">
    <citation type="submission" date="2010-06" db="EMBL/GenBank/DDBJ databases">
        <authorList>
            <person name="Jiang H."/>
            <person name="Abraham K."/>
            <person name="Ali S."/>
            <person name="Alsbrooks S.L."/>
            <person name="Anim B.N."/>
            <person name="Anosike U.S."/>
            <person name="Attaway T."/>
            <person name="Bandaranaike D.P."/>
            <person name="Battles P.K."/>
            <person name="Bell S.N."/>
            <person name="Bell A.V."/>
            <person name="Beltran B."/>
            <person name="Bickham C."/>
            <person name="Bustamante Y."/>
            <person name="Caleb T."/>
            <person name="Canada A."/>
            <person name="Cardenas V."/>
            <person name="Carter K."/>
            <person name="Chacko J."/>
            <person name="Chandrabose M.N."/>
            <person name="Chavez D."/>
            <person name="Chavez A."/>
            <person name="Chen L."/>
            <person name="Chu H.-S."/>
            <person name="Claassen K.J."/>
            <person name="Cockrell R."/>
            <person name="Collins M."/>
            <person name="Cooper J.A."/>
            <person name="Cree A."/>
            <person name="Curry S.M."/>
            <person name="Da Y."/>
            <person name="Dao M.D."/>
            <person name="Das B."/>
            <person name="Davila M.-L."/>
            <person name="Davy-Carroll L."/>
            <person name="Denson S."/>
            <person name="Dinh H."/>
            <person name="Ebong V.E."/>
            <person name="Edwards J.R."/>
            <person name="Egan A."/>
            <person name="El-Daye J."/>
            <person name="Escobedo L."/>
            <person name="Fernandez S."/>
            <person name="Fernando P.R."/>
            <person name="Flagg N."/>
            <person name="Forbes L.D."/>
            <person name="Fowler R.G."/>
            <person name="Fu Q."/>
            <person name="Gabisi R.A."/>
            <person name="Ganer J."/>
            <person name="Garbino Pronczuk A."/>
            <person name="Garcia R.M."/>
            <person name="Garner T."/>
            <person name="Garrett T.E."/>
            <person name="Gonzalez D.A."/>
            <person name="Hamid H."/>
            <person name="Hawkins E.S."/>
            <person name="Hirani K."/>
            <person name="Hogues M.E."/>
            <person name="Hollins B."/>
            <person name="Hsiao C.-H."/>
            <person name="Jabil R."/>
            <person name="James M.L."/>
            <person name="Jhangiani S.N."/>
            <person name="Johnson B."/>
            <person name="Johnson Q."/>
            <person name="Joshi V."/>
            <person name="Kalu J.B."/>
            <person name="Kam C."/>
            <person name="Kashfia A."/>
            <person name="Keebler J."/>
            <person name="Kisamo H."/>
            <person name="Kovar C.L."/>
            <person name="Lago L.A."/>
            <person name="Lai C.-Y."/>
            <person name="Laidlaw J."/>
            <person name="Lara F."/>
            <person name="Le T.-K."/>
            <person name="Lee S.L."/>
            <person name="Legall F.H."/>
            <person name="Lemon S.J."/>
            <person name="Lewis L.R."/>
            <person name="Li B."/>
            <person name="Liu Y."/>
            <person name="Liu Y.-S."/>
            <person name="Lopez J."/>
            <person name="Lozado R.J."/>
            <person name="Lu J."/>
            <person name="Madu R.C."/>
            <person name="Maheshwari M."/>
            <person name="Maheshwari R."/>
            <person name="Malloy K."/>
            <person name="Martinez E."/>
            <person name="Mathew T."/>
            <person name="Mercado I.C."/>
            <person name="Mercado C."/>
            <person name="Meyer B."/>
            <person name="Montgomery K."/>
            <person name="Morgan M.B."/>
            <person name="Munidasa M."/>
            <person name="Nazareth L.V."/>
            <person name="Nelson J."/>
            <person name="Ng B.M."/>
            <person name="Nguyen N.B."/>
            <person name="Nguyen P.Q."/>
            <person name="Nguyen T."/>
            <person name="Obregon M."/>
            <person name="Okwuonu G.O."/>
            <person name="Onwere C.G."/>
            <person name="Orozco G."/>
            <person name="Parra A."/>
            <person name="Patel S."/>
            <person name="Patil S."/>
            <person name="Perez A."/>
            <person name="Perez Y."/>
            <person name="Pham C."/>
            <person name="Primus E.L."/>
            <person name="Pu L.-L."/>
            <person name="Puazo M."/>
            <person name="Qin X."/>
            <person name="Quiroz J.B."/>
            <person name="Reese J."/>
            <person name="Richards S."/>
            <person name="Rives C.M."/>
            <person name="Robberts R."/>
            <person name="Ruiz S.J."/>
            <person name="Ruiz M.J."/>
            <person name="Santibanez J."/>
            <person name="Schneider B.W."/>
            <person name="Sisson I."/>
            <person name="Smith M."/>
            <person name="Sodergren E."/>
            <person name="Song X.-Z."/>
            <person name="Song B.B."/>
            <person name="Summersgill H."/>
            <person name="Thelus R."/>
            <person name="Thornton R.D."/>
            <person name="Trejos Z.Y."/>
            <person name="Usmani K."/>
            <person name="Vattathil S."/>
            <person name="Villasana D."/>
            <person name="Walker D.L."/>
            <person name="Wang S."/>
            <person name="Wang K."/>
            <person name="White C.S."/>
            <person name="Williams A.C."/>
            <person name="Williamson J."/>
            <person name="Wilson K."/>
            <person name="Woghiren I.O."/>
            <person name="Woodworth J.R."/>
            <person name="Worley K.C."/>
            <person name="Wright R.A."/>
            <person name="Wu W."/>
            <person name="Young L."/>
            <person name="Zhang L."/>
            <person name="Zhang J."/>
            <person name="Zhu Y."/>
            <person name="Muzny D.M."/>
            <person name="Weinstock G."/>
            <person name="Gibbs R.A."/>
        </authorList>
    </citation>
    <scope>NUCLEOTIDE SEQUENCE [LARGE SCALE GENOMIC DNA]</scope>
    <source>
        <strain evidence="9">LSR1</strain>
    </source>
</reference>
<evidence type="ECO:0000313" key="8">
    <source>
        <dbReference type="EnsemblMetazoa" id="XP_029348150.1"/>
    </source>
</evidence>
<dbReference type="CDD" id="cd01647">
    <property type="entry name" value="RT_LTR"/>
    <property type="match status" value="1"/>
</dbReference>
<sequence length="631" mass="73656">MRPEPSHISEMTRPSFFGSNRDMHPIDFLHRLDEYFAVKQFYIGEKIIVVGDCLKGTAFNWFSTIRFQLRDYDDFRKAFIDEYWSREIQIQIWSQCLSITHVPQNTNFREHFATWATKLRHLEVPRLSEPEIVKHIAKHYPGYLRAILVSMPERTILSAMKILGEEGQNQSRKDDTRHQPNNNNQQENNRPNNSSEGQATQNNWNHRSNNRNNNRNNDYQHNNRNNDYQHNNRNNDYQHNNRNNDYQHNNRNNSRHNNQNTSRENNQQINQVSTSNDSNEPEQTINQMEGNGESFSPYIQCLIEGEEVEVLVDTGATISVLTKEVVDTIIKKNPRIPQLPVTGVKISNAVGKQICKTSKQVFCQFQVGEATIVSNFIQVEGLNERGIIGSDILNKYNMQIDFDNHTIRMKIAGQIYFVPFSKKLPKVTAPQGNLKEITVQECNEERKNNQVMISDEENEQFDTLMNQYAHIFSNRPGKITAFECQIRTTEGTPIYQKPYSIPVSKNNRIDREIQRMLDLDIIETSTSPWSSPMVGIEKKNGDIRICIDARKINTRIIPDRERPMNIEDIMNKFQGVKYLSSIDLTAGYWQCPLRRDCREITAFLHKGRNYQYKVGTTFWPRQFGRRISKNA</sequence>
<evidence type="ECO:0000256" key="2">
    <source>
        <dbReference type="ARBA" id="ARBA00022695"/>
    </source>
</evidence>
<keyword evidence="2" id="KW-0548">Nucleotidyltransferase</keyword>
<dbReference type="SUPFAM" id="SSF50630">
    <property type="entry name" value="Acid proteases"/>
    <property type="match status" value="1"/>
</dbReference>
<dbReference type="InterPro" id="IPR001995">
    <property type="entry name" value="Peptidase_A2_cat"/>
</dbReference>
<keyword evidence="5" id="KW-0378">Hydrolase</keyword>
<dbReference type="GO" id="GO:0004190">
    <property type="term" value="F:aspartic-type endopeptidase activity"/>
    <property type="evidence" value="ECO:0007669"/>
    <property type="project" value="InterPro"/>
</dbReference>
<dbReference type="PANTHER" id="PTHR37984:SF5">
    <property type="entry name" value="PROTEIN NYNRIN-LIKE"/>
    <property type="match status" value="1"/>
</dbReference>
<name>A0A8R2JX04_ACYPI</name>
<dbReference type="KEGG" id="api:115034820"/>
<evidence type="ECO:0000256" key="6">
    <source>
        <dbReference type="SAM" id="MobiDB-lite"/>
    </source>
</evidence>
<evidence type="ECO:0000259" key="7">
    <source>
        <dbReference type="PROSITE" id="PS50175"/>
    </source>
</evidence>
<evidence type="ECO:0000256" key="3">
    <source>
        <dbReference type="ARBA" id="ARBA00022722"/>
    </source>
</evidence>
<dbReference type="InterPro" id="IPR050951">
    <property type="entry name" value="Retrovirus_Pol_polyprotein"/>
</dbReference>
<dbReference type="InterPro" id="IPR021109">
    <property type="entry name" value="Peptidase_aspartic_dom_sf"/>
</dbReference>
<dbReference type="PROSITE" id="PS50175">
    <property type="entry name" value="ASP_PROT_RETROV"/>
    <property type="match status" value="1"/>
</dbReference>
<evidence type="ECO:0000256" key="4">
    <source>
        <dbReference type="ARBA" id="ARBA00022759"/>
    </source>
</evidence>
<dbReference type="RefSeq" id="XP_029348150.1">
    <property type="nucleotide sequence ID" value="XM_029492290.1"/>
</dbReference>
<dbReference type="EnsemblMetazoa" id="XM_029492290.1">
    <property type="protein sequence ID" value="XP_029348150.1"/>
    <property type="gene ID" value="LOC115034820"/>
</dbReference>
<feature type="compositionally biased region" description="Polar residues" evidence="6">
    <location>
        <begin position="261"/>
        <end position="289"/>
    </location>
</feature>
<dbReference type="PANTHER" id="PTHR37984">
    <property type="entry name" value="PROTEIN CBG26694"/>
    <property type="match status" value="1"/>
</dbReference>
<feature type="domain" description="Peptidase A2" evidence="7">
    <location>
        <begin position="308"/>
        <end position="392"/>
    </location>
</feature>
<feature type="region of interest" description="Disordered" evidence="6">
    <location>
        <begin position="166"/>
        <end position="291"/>
    </location>
</feature>
<feature type="compositionally biased region" description="Low complexity" evidence="6">
    <location>
        <begin position="180"/>
        <end position="260"/>
    </location>
</feature>
<evidence type="ECO:0000256" key="1">
    <source>
        <dbReference type="ARBA" id="ARBA00022679"/>
    </source>
</evidence>
<proteinExistence type="predicted"/>
<accession>A0A8R2JX04</accession>
<dbReference type="AlphaFoldDB" id="A0A8R2JX04"/>
<reference evidence="8" key="2">
    <citation type="submission" date="2022-06" db="UniProtKB">
        <authorList>
            <consortium name="EnsemblMetazoa"/>
        </authorList>
    </citation>
    <scope>IDENTIFICATION</scope>
</reference>
<keyword evidence="3" id="KW-0540">Nuclease</keyword>
<dbReference type="Gene3D" id="2.40.70.10">
    <property type="entry name" value="Acid Proteases"/>
    <property type="match status" value="1"/>
</dbReference>
<dbReference type="PROSITE" id="PS00141">
    <property type="entry name" value="ASP_PROTEASE"/>
    <property type="match status" value="1"/>
</dbReference>
<dbReference type="Gene3D" id="3.30.70.270">
    <property type="match status" value="1"/>
</dbReference>
<protein>
    <recommendedName>
        <fullName evidence="7">Peptidase A2 domain-containing protein</fullName>
    </recommendedName>
</protein>
<evidence type="ECO:0000256" key="5">
    <source>
        <dbReference type="ARBA" id="ARBA00022801"/>
    </source>
</evidence>
<dbReference type="InterPro" id="IPR043502">
    <property type="entry name" value="DNA/RNA_pol_sf"/>
</dbReference>
<organism evidence="8 9">
    <name type="scientific">Acyrthosiphon pisum</name>
    <name type="common">Pea aphid</name>
    <dbReference type="NCBI Taxonomy" id="7029"/>
    <lineage>
        <taxon>Eukaryota</taxon>
        <taxon>Metazoa</taxon>
        <taxon>Ecdysozoa</taxon>
        <taxon>Arthropoda</taxon>
        <taxon>Hexapoda</taxon>
        <taxon>Insecta</taxon>
        <taxon>Pterygota</taxon>
        <taxon>Neoptera</taxon>
        <taxon>Paraneoptera</taxon>
        <taxon>Hemiptera</taxon>
        <taxon>Sternorrhyncha</taxon>
        <taxon>Aphidomorpha</taxon>
        <taxon>Aphidoidea</taxon>
        <taxon>Aphididae</taxon>
        <taxon>Macrosiphini</taxon>
        <taxon>Acyrthosiphon</taxon>
    </lineage>
</organism>
<dbReference type="InterPro" id="IPR001969">
    <property type="entry name" value="Aspartic_peptidase_AS"/>
</dbReference>
<keyword evidence="1" id="KW-0808">Transferase</keyword>
<dbReference type="GO" id="GO:0004519">
    <property type="term" value="F:endonuclease activity"/>
    <property type="evidence" value="ECO:0007669"/>
    <property type="project" value="UniProtKB-KW"/>
</dbReference>